<dbReference type="EMBL" id="AFBI03000006">
    <property type="protein sequence ID" value="EJW01276.1"/>
    <property type="molecule type" value="Genomic_DNA"/>
</dbReference>
<dbReference type="VEuPathDB" id="MicrosporidiaDB:EDEG_00521"/>
<organism evidence="1 2">
    <name type="scientific">Edhazardia aedis (strain USNM 41457)</name>
    <name type="common">Microsporidian parasite</name>
    <dbReference type="NCBI Taxonomy" id="1003232"/>
    <lineage>
        <taxon>Eukaryota</taxon>
        <taxon>Fungi</taxon>
        <taxon>Fungi incertae sedis</taxon>
        <taxon>Microsporidia</taxon>
        <taxon>Edhazardia</taxon>
    </lineage>
</organism>
<keyword evidence="2" id="KW-1185">Reference proteome</keyword>
<sequence length="108" mass="12528">MWITMQKTDLDTDKIRIKILQKIINRISLNKLKKCSHLYYFFALNNNFDSIFSKNAKVIYINILKYVDVITSCSQDSSIHIPKNLPPKMFDFPPKTPSNTTIKGDTLS</sequence>
<dbReference type="AlphaFoldDB" id="J9D080"/>
<gene>
    <name evidence="1" type="ORF">EDEG_00521</name>
</gene>
<dbReference type="InParanoid" id="J9D080"/>
<dbReference type="Proteomes" id="UP000003163">
    <property type="component" value="Unassembled WGS sequence"/>
</dbReference>
<evidence type="ECO:0000313" key="1">
    <source>
        <dbReference type="EMBL" id="EJW01276.1"/>
    </source>
</evidence>
<comment type="caution">
    <text evidence="1">The sequence shown here is derived from an EMBL/GenBank/DDBJ whole genome shotgun (WGS) entry which is preliminary data.</text>
</comment>
<evidence type="ECO:0000313" key="2">
    <source>
        <dbReference type="Proteomes" id="UP000003163"/>
    </source>
</evidence>
<reference evidence="2" key="2">
    <citation type="submission" date="2015-07" db="EMBL/GenBank/DDBJ databases">
        <title>Contrasting host-pathogen interactions and genome evolution in two generalist and specialist microsporidian pathogens of mosquitoes.</title>
        <authorList>
            <consortium name="The Broad Institute Genomics Platform"/>
            <consortium name="The Broad Institute Genome Sequencing Center for Infectious Disease"/>
            <person name="Cuomo C.A."/>
            <person name="Sanscrainte N.D."/>
            <person name="Goldberg J.M."/>
            <person name="Heiman D."/>
            <person name="Young S."/>
            <person name="Zeng Q."/>
            <person name="Becnel J.J."/>
            <person name="Birren B.W."/>
        </authorList>
    </citation>
    <scope>NUCLEOTIDE SEQUENCE [LARGE SCALE GENOMIC DNA]</scope>
    <source>
        <strain evidence="2">USNM 41457</strain>
    </source>
</reference>
<reference evidence="1 2" key="1">
    <citation type="submission" date="2011-08" db="EMBL/GenBank/DDBJ databases">
        <authorList>
            <person name="Liu Z.J."/>
            <person name="Shi F.L."/>
            <person name="Lu J.Q."/>
            <person name="Li M."/>
            <person name="Wang Z.L."/>
        </authorList>
    </citation>
    <scope>NUCLEOTIDE SEQUENCE [LARGE SCALE GENOMIC DNA]</scope>
    <source>
        <strain evidence="1 2">USNM 41457</strain>
    </source>
</reference>
<accession>J9D080</accession>
<dbReference type="HOGENOM" id="CLU_2196931_0_0_1"/>
<protein>
    <submittedName>
        <fullName evidence="1">Uncharacterized protein</fullName>
    </submittedName>
</protein>
<proteinExistence type="predicted"/>
<name>J9D080_EDHAE</name>